<keyword evidence="1" id="KW-1185">Reference proteome</keyword>
<dbReference type="Gene3D" id="1.10.10.60">
    <property type="entry name" value="Homeodomain-like"/>
    <property type="match status" value="1"/>
</dbReference>
<dbReference type="GeneID" id="125422828"/>
<evidence type="ECO:0000313" key="2">
    <source>
        <dbReference type="RefSeq" id="XP_048330962.2"/>
    </source>
</evidence>
<name>A0ABM3ILB4_ZIZJJ</name>
<dbReference type="PANTHER" id="PTHR31442:SF19">
    <property type="entry name" value="OS01G0844900 PROTEIN"/>
    <property type="match status" value="1"/>
</dbReference>
<protein>
    <submittedName>
        <fullName evidence="2">Two-component response regulator ORR24-like</fullName>
    </submittedName>
</protein>
<dbReference type="InterPro" id="IPR044841">
    <property type="entry name" value="LUX/BOA-like"/>
</dbReference>
<proteinExistence type="predicted"/>
<reference evidence="2" key="1">
    <citation type="submission" date="2025-08" db="UniProtKB">
        <authorList>
            <consortium name="RefSeq"/>
        </authorList>
    </citation>
    <scope>IDENTIFICATION</scope>
    <source>
        <tissue evidence="2">Seedling</tissue>
    </source>
</reference>
<gene>
    <name evidence="2" type="primary">LOC125422828</name>
</gene>
<dbReference type="RefSeq" id="XP_048330962.2">
    <property type="nucleotide sequence ID" value="XM_048475005.2"/>
</dbReference>
<dbReference type="Proteomes" id="UP001652623">
    <property type="component" value="Chromosome 5"/>
</dbReference>
<dbReference type="PANTHER" id="PTHR31442">
    <property type="entry name" value="HOMEODOMAIN-LIKE SUPERFAMILY PROTEIN-RELATED"/>
    <property type="match status" value="1"/>
</dbReference>
<organism evidence="1 2">
    <name type="scientific">Ziziphus jujuba</name>
    <name type="common">Chinese jujube</name>
    <name type="synonym">Ziziphus sativa</name>
    <dbReference type="NCBI Taxonomy" id="326968"/>
    <lineage>
        <taxon>Eukaryota</taxon>
        <taxon>Viridiplantae</taxon>
        <taxon>Streptophyta</taxon>
        <taxon>Embryophyta</taxon>
        <taxon>Tracheophyta</taxon>
        <taxon>Spermatophyta</taxon>
        <taxon>Magnoliopsida</taxon>
        <taxon>eudicotyledons</taxon>
        <taxon>Gunneridae</taxon>
        <taxon>Pentapetalae</taxon>
        <taxon>rosids</taxon>
        <taxon>fabids</taxon>
        <taxon>Rosales</taxon>
        <taxon>Rhamnaceae</taxon>
        <taxon>Paliureae</taxon>
        <taxon>Ziziphus</taxon>
    </lineage>
</organism>
<evidence type="ECO:0000313" key="1">
    <source>
        <dbReference type="Proteomes" id="UP001652623"/>
    </source>
</evidence>
<sequence length="469" mass="51244">MNVQGLTRENVASHLQKYRMFLKKVAERTKAANSLAAKAKFLNIGLNHPSTILNTRFPGQNQIGGASSQLRFRDNNLNLSAANFGLGRFHSQGASRSTSVPQFGYRQLDFLSQQPKFGTANPFQQNSFSSVNNGVQPKNVGTEFPVGGRIPYEAVKAENGLMNGTTANSMQIHQQQTQKDPQLFNTTAGSLDYNFGSSSGTPNSNYISPNYGNTGSLNGYHPAPTYSNNILGGIQHTSGGNVAAKASLVSNGCGNSAGFNNSFGLMNGVYDGNMTAAQMGNRSYSTNWPPRVDLSSVGFPNANQFTPRLPKANTQDNTAAQTPLQPHQYGLFNNLDNNYILNAMDLPSSKSHTNMTYLNLSGGKEITNTISQQMGFQFPCQKRSRNEVHNSDYSRLNGQVEENALLINKESVDQASVTATLFPIFVPPLPSDSRRHHIILYIAEVLVKKHDIFVSVIYLKSTIQCKKKL</sequence>
<accession>A0ABM3ILB4</accession>